<evidence type="ECO:0000313" key="3">
    <source>
        <dbReference type="Proteomes" id="UP000274695"/>
    </source>
</evidence>
<keyword evidence="3" id="KW-1185">Reference proteome</keyword>
<reference evidence="2 3" key="1">
    <citation type="submission" date="2018-10" db="EMBL/GenBank/DDBJ databases">
        <title>Draft genome sequence of Zhongshania sp. DSW25-10.</title>
        <authorList>
            <person name="Oh J."/>
        </authorList>
    </citation>
    <scope>NUCLEOTIDE SEQUENCE [LARGE SCALE GENOMIC DNA]</scope>
    <source>
        <strain evidence="2 3">DSW25-10</strain>
    </source>
</reference>
<sequence>MKPLNALLLSTALTVASHAHSQADLASLPAGLLGGILPGVLDLTNQALPLVNGLLSNDLVGGLVGDLVLPLTSNLLDPVLGGTLLGLDSSLPLVNGLISNDLVNGLVGSVVFPLTSGLLDPVLNGVLPIVNTAVIPLVGGVVSGGVL</sequence>
<evidence type="ECO:0000313" key="2">
    <source>
        <dbReference type="EMBL" id="RNL65945.1"/>
    </source>
</evidence>
<dbReference type="EMBL" id="RHGB01000005">
    <property type="protein sequence ID" value="RNL65945.1"/>
    <property type="molecule type" value="Genomic_DNA"/>
</dbReference>
<evidence type="ECO:0000256" key="1">
    <source>
        <dbReference type="SAM" id="SignalP"/>
    </source>
</evidence>
<organism evidence="2 3">
    <name type="scientific">Zhongshania marina</name>
    <dbReference type="NCBI Taxonomy" id="2304603"/>
    <lineage>
        <taxon>Bacteria</taxon>
        <taxon>Pseudomonadati</taxon>
        <taxon>Pseudomonadota</taxon>
        <taxon>Gammaproteobacteria</taxon>
        <taxon>Cellvibrionales</taxon>
        <taxon>Spongiibacteraceae</taxon>
        <taxon>Zhongshania</taxon>
    </lineage>
</organism>
<comment type="caution">
    <text evidence="2">The sequence shown here is derived from an EMBL/GenBank/DDBJ whole genome shotgun (WGS) entry which is preliminary data.</text>
</comment>
<feature type="chain" id="PRO_5046563603" evidence="1">
    <location>
        <begin position="22"/>
        <end position="147"/>
    </location>
</feature>
<dbReference type="Proteomes" id="UP000274695">
    <property type="component" value="Unassembled WGS sequence"/>
</dbReference>
<name>A0ABX9W6T5_9GAMM</name>
<gene>
    <name evidence="2" type="ORF">D0911_06185</name>
</gene>
<feature type="signal peptide" evidence="1">
    <location>
        <begin position="1"/>
        <end position="21"/>
    </location>
</feature>
<protein>
    <submittedName>
        <fullName evidence="2">Uncharacterized protein</fullName>
    </submittedName>
</protein>
<dbReference type="RefSeq" id="WP_123181915.1">
    <property type="nucleotide sequence ID" value="NZ_RHGB01000005.1"/>
</dbReference>
<accession>A0ABX9W6T5</accession>
<keyword evidence="1" id="KW-0732">Signal</keyword>
<proteinExistence type="predicted"/>